<dbReference type="Proteomes" id="UP000325440">
    <property type="component" value="Unassembled WGS sequence"/>
</dbReference>
<evidence type="ECO:0000256" key="1">
    <source>
        <dbReference type="SAM" id="MobiDB-lite"/>
    </source>
</evidence>
<proteinExistence type="predicted"/>
<evidence type="ECO:0000313" key="2">
    <source>
        <dbReference type="EMBL" id="VVC27632.1"/>
    </source>
</evidence>
<name>A0A5E4MCL9_9HEMI</name>
<dbReference type="AlphaFoldDB" id="A0A5E4MCL9"/>
<evidence type="ECO:0000313" key="3">
    <source>
        <dbReference type="Proteomes" id="UP000325440"/>
    </source>
</evidence>
<feature type="region of interest" description="Disordered" evidence="1">
    <location>
        <begin position="93"/>
        <end position="116"/>
    </location>
</feature>
<reference evidence="2 3" key="1">
    <citation type="submission" date="2019-08" db="EMBL/GenBank/DDBJ databases">
        <authorList>
            <person name="Alioto T."/>
            <person name="Alioto T."/>
            <person name="Gomez Garrido J."/>
        </authorList>
    </citation>
    <scope>NUCLEOTIDE SEQUENCE [LARGE SCALE GENOMIC DNA]</scope>
</reference>
<sequence>MFDTPEATTNIDDRDKTSAAAGVQVFHRRTLRRSGAAVRRQNDTGRSAVVSLDLAAPAKWTAGRPAIFVGPGGLDGEYLSNSVPRCAYSVARADGAGPTVERPAPRPADADLDEPAATPLPIADFAARPRLGGWGIEKNASRHFSLGSYGRRR</sequence>
<protein>
    <submittedName>
        <fullName evidence="2">Uncharacterized protein</fullName>
    </submittedName>
</protein>
<gene>
    <name evidence="2" type="ORF">CINCED_3A000771</name>
</gene>
<keyword evidence="3" id="KW-1185">Reference proteome</keyword>
<organism evidence="2 3">
    <name type="scientific">Cinara cedri</name>
    <dbReference type="NCBI Taxonomy" id="506608"/>
    <lineage>
        <taxon>Eukaryota</taxon>
        <taxon>Metazoa</taxon>
        <taxon>Ecdysozoa</taxon>
        <taxon>Arthropoda</taxon>
        <taxon>Hexapoda</taxon>
        <taxon>Insecta</taxon>
        <taxon>Pterygota</taxon>
        <taxon>Neoptera</taxon>
        <taxon>Paraneoptera</taxon>
        <taxon>Hemiptera</taxon>
        <taxon>Sternorrhyncha</taxon>
        <taxon>Aphidomorpha</taxon>
        <taxon>Aphidoidea</taxon>
        <taxon>Aphididae</taxon>
        <taxon>Lachninae</taxon>
        <taxon>Cinara</taxon>
    </lineage>
</organism>
<dbReference type="EMBL" id="CABPRJ010000476">
    <property type="protein sequence ID" value="VVC27632.1"/>
    <property type="molecule type" value="Genomic_DNA"/>
</dbReference>
<accession>A0A5E4MCL9</accession>